<name>T1IMK9_STRMM</name>
<evidence type="ECO:0008006" key="3">
    <source>
        <dbReference type="Google" id="ProtNLM"/>
    </source>
</evidence>
<dbReference type="EnsemblMetazoa" id="SMAR002218-RA">
    <property type="protein sequence ID" value="SMAR002218-PA"/>
    <property type="gene ID" value="SMAR002218"/>
</dbReference>
<dbReference type="InterPro" id="IPR015943">
    <property type="entry name" value="WD40/YVTN_repeat-like_dom_sf"/>
</dbReference>
<dbReference type="SUPFAM" id="SSF50978">
    <property type="entry name" value="WD40 repeat-like"/>
    <property type="match status" value="1"/>
</dbReference>
<dbReference type="InterPro" id="IPR053053">
    <property type="entry name" value="WD_repeat_protein"/>
</dbReference>
<dbReference type="Gene3D" id="2.130.10.10">
    <property type="entry name" value="YVTN repeat-like/Quinoprotein amine dehydrogenase"/>
    <property type="match status" value="1"/>
</dbReference>
<dbReference type="HOGENOM" id="CLU_1162419_0_0_1"/>
<evidence type="ECO:0000313" key="2">
    <source>
        <dbReference type="Proteomes" id="UP000014500"/>
    </source>
</evidence>
<organism evidence="1 2">
    <name type="scientific">Strigamia maritima</name>
    <name type="common">European centipede</name>
    <name type="synonym">Geophilus maritimus</name>
    <dbReference type="NCBI Taxonomy" id="126957"/>
    <lineage>
        <taxon>Eukaryota</taxon>
        <taxon>Metazoa</taxon>
        <taxon>Ecdysozoa</taxon>
        <taxon>Arthropoda</taxon>
        <taxon>Myriapoda</taxon>
        <taxon>Chilopoda</taxon>
        <taxon>Pleurostigmophora</taxon>
        <taxon>Geophilomorpha</taxon>
        <taxon>Linotaeniidae</taxon>
        <taxon>Strigamia</taxon>
    </lineage>
</organism>
<proteinExistence type="predicted"/>
<dbReference type="AlphaFoldDB" id="T1IMK9"/>
<reference evidence="2" key="1">
    <citation type="submission" date="2011-05" db="EMBL/GenBank/DDBJ databases">
        <authorList>
            <person name="Richards S.R."/>
            <person name="Qu J."/>
            <person name="Jiang H."/>
            <person name="Jhangiani S.N."/>
            <person name="Agravi P."/>
            <person name="Goodspeed R."/>
            <person name="Gross S."/>
            <person name="Mandapat C."/>
            <person name="Jackson L."/>
            <person name="Mathew T."/>
            <person name="Pu L."/>
            <person name="Thornton R."/>
            <person name="Saada N."/>
            <person name="Wilczek-Boney K.B."/>
            <person name="Lee S."/>
            <person name="Kovar C."/>
            <person name="Wu Y."/>
            <person name="Scherer S.E."/>
            <person name="Worley K.C."/>
            <person name="Muzny D.M."/>
            <person name="Gibbs R."/>
        </authorList>
    </citation>
    <scope>NUCLEOTIDE SEQUENCE</scope>
    <source>
        <strain evidence="2">Brora</strain>
    </source>
</reference>
<dbReference type="PANTHER" id="PTHR44566:SF1">
    <property type="entry name" value="WD REPEAT-CONTAINING PROTEIN 25"/>
    <property type="match status" value="1"/>
</dbReference>
<keyword evidence="2" id="KW-1185">Reference proteome</keyword>
<protein>
    <recommendedName>
        <fullName evidence="3">Anaphase-promoting complex subunit 4 WD40 domain-containing protein</fullName>
    </recommendedName>
</protein>
<dbReference type="PANTHER" id="PTHR44566">
    <property type="entry name" value="TRANSDUCIN/WD40 REPEAT-LIKE SUPERFAMILY PROTEIN"/>
    <property type="match status" value="1"/>
</dbReference>
<dbReference type="STRING" id="126957.T1IMK9"/>
<dbReference type="Pfam" id="PF00400">
    <property type="entry name" value="WD40"/>
    <property type="match status" value="1"/>
</dbReference>
<reference evidence="1" key="2">
    <citation type="submission" date="2015-02" db="UniProtKB">
        <authorList>
            <consortium name="EnsemblMetazoa"/>
        </authorList>
    </citation>
    <scope>IDENTIFICATION</scope>
</reference>
<dbReference type="EMBL" id="JH431071">
    <property type="status" value="NOT_ANNOTATED_CDS"/>
    <property type="molecule type" value="Genomic_DNA"/>
</dbReference>
<sequence length="239" mass="27397">MAIHVKALFMFSTKSKDLLVLTYVVVHPTGNKFVAQSNNDYIAEFSTSRPYKMNRKKRFEGHKVSGYNIGCDFNSDGRYLYSGNSDGILFCYEFRNGCLRKRIPVFGREAVLSVACHPVRSFTLAVSSWNGKVQIFAARRRCRSRPGPAMDTRLIITGIRRLALGPRINRTNRRHLVPRRCRIQILIKMSLRSLFRRHVIRSDAPTKAHLVLFSAPLLRPLFQHFGHHGRRNEVVAATV</sequence>
<dbReference type="InterPro" id="IPR001680">
    <property type="entry name" value="WD40_rpt"/>
</dbReference>
<dbReference type="Proteomes" id="UP000014500">
    <property type="component" value="Unassembled WGS sequence"/>
</dbReference>
<dbReference type="InterPro" id="IPR036322">
    <property type="entry name" value="WD40_repeat_dom_sf"/>
</dbReference>
<evidence type="ECO:0000313" key="1">
    <source>
        <dbReference type="EnsemblMetazoa" id="SMAR002218-PA"/>
    </source>
</evidence>
<dbReference type="eggNOG" id="KOG0282">
    <property type="taxonomic scope" value="Eukaryota"/>
</dbReference>
<dbReference type="SMART" id="SM00320">
    <property type="entry name" value="WD40"/>
    <property type="match status" value="2"/>
</dbReference>
<accession>T1IMK9</accession>